<keyword evidence="3" id="KW-1185">Reference proteome</keyword>
<accession>A0ABV5ZBP4</accession>
<dbReference type="InterPro" id="IPR002725">
    <property type="entry name" value="YgjP-like_metallopeptidase"/>
</dbReference>
<reference evidence="2 3" key="1">
    <citation type="submission" date="2024-09" db="EMBL/GenBank/DDBJ databases">
        <authorList>
            <person name="Sun Q."/>
            <person name="Mori K."/>
        </authorList>
    </citation>
    <scope>NUCLEOTIDE SEQUENCE [LARGE SCALE GENOMIC DNA]</scope>
    <source>
        <strain evidence="2 3">ATCC 51285</strain>
    </source>
</reference>
<dbReference type="PANTHER" id="PTHR30399:SF1">
    <property type="entry name" value="UTP PYROPHOSPHATASE"/>
    <property type="match status" value="1"/>
</dbReference>
<feature type="domain" description="YgjP-like metallopeptidase" evidence="1">
    <location>
        <begin position="24"/>
        <end position="219"/>
    </location>
</feature>
<proteinExistence type="predicted"/>
<name>A0ABV5ZBP4_9GAMM</name>
<organism evidence="2 3">
    <name type="scientific">Balneatrix alpica</name>
    <dbReference type="NCBI Taxonomy" id="75684"/>
    <lineage>
        <taxon>Bacteria</taxon>
        <taxon>Pseudomonadati</taxon>
        <taxon>Pseudomonadota</taxon>
        <taxon>Gammaproteobacteria</taxon>
        <taxon>Oceanospirillales</taxon>
        <taxon>Balneatrichaceae</taxon>
        <taxon>Balneatrix</taxon>
    </lineage>
</organism>
<dbReference type="Pfam" id="PF01863">
    <property type="entry name" value="YgjP-like"/>
    <property type="match status" value="1"/>
</dbReference>
<dbReference type="Gene3D" id="3.30.2010.10">
    <property type="entry name" value="Metalloproteases ('zincins'), catalytic domain"/>
    <property type="match status" value="1"/>
</dbReference>
<dbReference type="CDD" id="cd07344">
    <property type="entry name" value="M48_yhfN_like"/>
    <property type="match status" value="1"/>
</dbReference>
<gene>
    <name evidence="2" type="ORF">ACFFLH_09795</name>
</gene>
<dbReference type="RefSeq" id="WP_162157417.1">
    <property type="nucleotide sequence ID" value="NZ_JBHLZN010000003.1"/>
</dbReference>
<protein>
    <submittedName>
        <fullName evidence="2">M48 family metallopeptidase</fullName>
    </submittedName>
</protein>
<evidence type="ECO:0000313" key="3">
    <source>
        <dbReference type="Proteomes" id="UP001589628"/>
    </source>
</evidence>
<comment type="caution">
    <text evidence="2">The sequence shown here is derived from an EMBL/GenBank/DDBJ whole genome shotgun (WGS) entry which is preliminary data.</text>
</comment>
<evidence type="ECO:0000259" key="1">
    <source>
        <dbReference type="Pfam" id="PF01863"/>
    </source>
</evidence>
<dbReference type="PANTHER" id="PTHR30399">
    <property type="entry name" value="UNCHARACTERIZED PROTEIN YGJP"/>
    <property type="match status" value="1"/>
</dbReference>
<dbReference type="InterPro" id="IPR053136">
    <property type="entry name" value="UTP_pyrophosphatase-like"/>
</dbReference>
<dbReference type="EMBL" id="JBHLZN010000003">
    <property type="protein sequence ID" value="MFB9886703.1"/>
    <property type="molecule type" value="Genomic_DNA"/>
</dbReference>
<sequence>MSQSSALSLHHPQVEVIRSARRRKTLALRVKDGRVQVLAPVFVADAEIERLLQSRQAWLQQRLASPSMELAPAQGLPRQLHWFAEPYTLAWRPEPQPQWQPGYLLLPLQWRSWQALLPWLSTQAHQGLNKRVQYWAGQMAQQPQRVEVKAYRSRFGCCTRDGIIRLHWGLALAPLPVCDYVVIHELAHLTHFHHQPSFWQRVATFCPDWAEHRRWLRQHAQQLWLTGRPSAKEL</sequence>
<evidence type="ECO:0000313" key="2">
    <source>
        <dbReference type="EMBL" id="MFB9886703.1"/>
    </source>
</evidence>
<dbReference type="Proteomes" id="UP001589628">
    <property type="component" value="Unassembled WGS sequence"/>
</dbReference>